<dbReference type="PANTHER" id="PTHR32472">
    <property type="entry name" value="DNA REPAIR PROTEIN RADA"/>
    <property type="match status" value="1"/>
</dbReference>
<dbReference type="SMART" id="SM00382">
    <property type="entry name" value="AAA"/>
    <property type="match status" value="1"/>
</dbReference>
<dbReference type="GO" id="GO:0043531">
    <property type="term" value="F:ADP binding"/>
    <property type="evidence" value="ECO:0007669"/>
    <property type="project" value="InterPro"/>
</dbReference>
<feature type="region of interest" description="Disordered" evidence="1">
    <location>
        <begin position="1"/>
        <end position="36"/>
    </location>
</feature>
<dbReference type="InterPro" id="IPR003593">
    <property type="entry name" value="AAA+_ATPase"/>
</dbReference>
<evidence type="ECO:0000256" key="1">
    <source>
        <dbReference type="SAM" id="MobiDB-lite"/>
    </source>
</evidence>
<dbReference type="OrthoDB" id="6161812at2759"/>
<dbReference type="SUPFAM" id="SSF52540">
    <property type="entry name" value="P-loop containing nucleoside triphosphate hydrolases"/>
    <property type="match status" value="1"/>
</dbReference>
<dbReference type="GO" id="GO:0000725">
    <property type="term" value="P:recombinational repair"/>
    <property type="evidence" value="ECO:0007669"/>
    <property type="project" value="TreeGrafter"/>
</dbReference>
<dbReference type="Gene3D" id="3.40.50.300">
    <property type="entry name" value="P-loop containing nucleotide triphosphate hydrolases"/>
    <property type="match status" value="1"/>
</dbReference>
<protein>
    <recommendedName>
        <fullName evidence="2">AAA+ ATPase domain-containing protein</fullName>
    </recommendedName>
</protein>
<evidence type="ECO:0000259" key="2">
    <source>
        <dbReference type="SMART" id="SM00382"/>
    </source>
</evidence>
<gene>
    <name evidence="3" type="ORF">PVAP13_8KG284500</name>
</gene>
<name>A0A8T0PKQ0_PANVG</name>
<comment type="caution">
    <text evidence="3">The sequence shown here is derived from an EMBL/GenBank/DDBJ whole genome shotgun (WGS) entry which is preliminary data.</text>
</comment>
<evidence type="ECO:0000313" key="4">
    <source>
        <dbReference type="Proteomes" id="UP000823388"/>
    </source>
</evidence>
<sequence length="828" mass="88561">MAAAASSSGGVRIRDPEEVRRRRAAPWTSLGVDGADGEEEAAARARTMARECDVYVGHGGDAWRMAAWLRAELELLGVPCVAANRRRCGDAPAHAAARGAMDAAVVGVVLVTPETLRNPHAVEEVRAFLDRGALVPVFVGVTRGDLVADDVVAGRGDLWEKYGGHLWMVYDGPEEEWREAVEGLARAEPAVEVRVGDLRDRVLDVLEILGARLGRRAMAPAVRAWRAEADLEIPFPWNTGFVGREKELLDLESMLRGGARAHDKASGKRPMHPSGAVFDEWPFLDGVVCVSGASGAGKTELALEFAHRHRHEYKKVLWVHGEARYLRQSYLKLADHLGIAVGDSFVQSTGRRAAARSLHDIEGDAIAKINKELARDIPYLVVIDNLESETDWWDRRAVVGELLPRGCRRTRVIVTTRLAGGLPGVRTLALGGLDASNAMRLMTGARALREDDAAVLREIQETVGGVPLGLALVGAMLSEVAVGPAELRAAMRRAPHRAPTWEARDDAALRDNPGLVRLLDACLALLGREAEAGGLEEVALRLLEASSFFAPAPIPAAMLVDAARAAAAVETPWKRLKRTVRLPCASSRAPSFAGGAEQAALATLLRLGVARRSTREGCVSVHGVFRLFGHKAGSGRAARAVVDAVSAAAAAAQGRSAADDHTWAACLSVFRFDAASAGVELPAPELARFVTGSVLPLASRCLAGHSACAAALELLREATDGVFEAEERYVGGGGAPRRSSSNGGGAYVELDPKVYRELARARAELLVARARVMMRAGERTVAEDHCQSAIDILEVVCGDWHPATLGVREFLEQEVLVQTMNGVEPITA</sequence>
<feature type="domain" description="AAA+ ATPase" evidence="2">
    <location>
        <begin position="284"/>
        <end position="443"/>
    </location>
</feature>
<dbReference type="AlphaFoldDB" id="A0A8T0PKQ0"/>
<reference evidence="3 4" key="1">
    <citation type="submission" date="2020-05" db="EMBL/GenBank/DDBJ databases">
        <title>WGS assembly of Panicum virgatum.</title>
        <authorList>
            <person name="Lovell J.T."/>
            <person name="Jenkins J."/>
            <person name="Shu S."/>
            <person name="Juenger T.E."/>
            <person name="Schmutz J."/>
        </authorList>
    </citation>
    <scope>NUCLEOTIDE SEQUENCE [LARGE SCALE GENOMIC DNA]</scope>
    <source>
        <strain evidence="4">cv. AP13</strain>
    </source>
</reference>
<dbReference type="Pfam" id="PF25895">
    <property type="entry name" value="WHD_plant_disease"/>
    <property type="match status" value="1"/>
</dbReference>
<evidence type="ECO:0000313" key="3">
    <source>
        <dbReference type="EMBL" id="KAG2562811.1"/>
    </source>
</evidence>
<dbReference type="PANTHER" id="PTHR32472:SF18">
    <property type="entry name" value="OS11G0576100 PROTEIN"/>
    <property type="match status" value="1"/>
</dbReference>
<dbReference type="InterPro" id="IPR027417">
    <property type="entry name" value="P-loop_NTPase"/>
</dbReference>
<keyword evidence="4" id="KW-1185">Reference proteome</keyword>
<dbReference type="EMBL" id="CM029051">
    <property type="protein sequence ID" value="KAG2562811.1"/>
    <property type="molecule type" value="Genomic_DNA"/>
</dbReference>
<dbReference type="Pfam" id="PF00931">
    <property type="entry name" value="NB-ARC"/>
    <property type="match status" value="1"/>
</dbReference>
<dbReference type="InterPro" id="IPR002182">
    <property type="entry name" value="NB-ARC"/>
</dbReference>
<accession>A0A8T0PKQ0</accession>
<proteinExistence type="predicted"/>
<dbReference type="InterPro" id="IPR058874">
    <property type="entry name" value="WHD_plant"/>
</dbReference>
<dbReference type="Proteomes" id="UP000823388">
    <property type="component" value="Chromosome 8K"/>
</dbReference>
<dbReference type="PRINTS" id="PR00364">
    <property type="entry name" value="DISEASERSIST"/>
</dbReference>
<organism evidence="3 4">
    <name type="scientific">Panicum virgatum</name>
    <name type="common">Blackwell switchgrass</name>
    <dbReference type="NCBI Taxonomy" id="38727"/>
    <lineage>
        <taxon>Eukaryota</taxon>
        <taxon>Viridiplantae</taxon>
        <taxon>Streptophyta</taxon>
        <taxon>Embryophyta</taxon>
        <taxon>Tracheophyta</taxon>
        <taxon>Spermatophyta</taxon>
        <taxon>Magnoliopsida</taxon>
        <taxon>Liliopsida</taxon>
        <taxon>Poales</taxon>
        <taxon>Poaceae</taxon>
        <taxon>PACMAD clade</taxon>
        <taxon>Panicoideae</taxon>
        <taxon>Panicodae</taxon>
        <taxon>Paniceae</taxon>
        <taxon>Panicinae</taxon>
        <taxon>Panicum</taxon>
        <taxon>Panicum sect. Hiantes</taxon>
    </lineage>
</organism>